<keyword evidence="2" id="KW-1185">Reference proteome</keyword>
<dbReference type="AlphaFoldDB" id="A0AAN7NLT2"/>
<accession>A0AAN7NLT2</accession>
<gene>
    <name evidence="1" type="ORF">QYF61_006492</name>
</gene>
<dbReference type="EMBL" id="JAUNZN010000001">
    <property type="protein sequence ID" value="KAK4829768.1"/>
    <property type="molecule type" value="Genomic_DNA"/>
</dbReference>
<reference evidence="1 2" key="1">
    <citation type="journal article" date="2023" name="J. Hered.">
        <title>Chromosome-level genome of the wood stork (Mycteria americana) provides insight into avian chromosome evolution.</title>
        <authorList>
            <person name="Flamio R. Jr."/>
            <person name="Ramstad K.M."/>
        </authorList>
    </citation>
    <scope>NUCLEOTIDE SEQUENCE [LARGE SCALE GENOMIC DNA]</scope>
    <source>
        <strain evidence="1">JAX WOST 10</strain>
    </source>
</reference>
<name>A0AAN7NLT2_MYCAM</name>
<protein>
    <recommendedName>
        <fullName evidence="3">Reverse transcriptase domain-containing protein</fullName>
    </recommendedName>
</protein>
<dbReference type="Proteomes" id="UP001333110">
    <property type="component" value="Unassembled WGS sequence"/>
</dbReference>
<dbReference type="PANTHER" id="PTHR33332">
    <property type="entry name" value="REVERSE TRANSCRIPTASE DOMAIN-CONTAINING PROTEIN"/>
    <property type="match status" value="1"/>
</dbReference>
<evidence type="ECO:0000313" key="2">
    <source>
        <dbReference type="Proteomes" id="UP001333110"/>
    </source>
</evidence>
<evidence type="ECO:0000313" key="1">
    <source>
        <dbReference type="EMBL" id="KAK4829768.1"/>
    </source>
</evidence>
<comment type="caution">
    <text evidence="1">The sequence shown here is derived from an EMBL/GenBank/DDBJ whole genome shotgun (WGS) entry which is preliminary data.</text>
</comment>
<proteinExistence type="predicted"/>
<evidence type="ECO:0008006" key="3">
    <source>
        <dbReference type="Google" id="ProtNLM"/>
    </source>
</evidence>
<organism evidence="1 2">
    <name type="scientific">Mycteria americana</name>
    <name type="common">Wood stork</name>
    <dbReference type="NCBI Taxonomy" id="33587"/>
    <lineage>
        <taxon>Eukaryota</taxon>
        <taxon>Metazoa</taxon>
        <taxon>Chordata</taxon>
        <taxon>Craniata</taxon>
        <taxon>Vertebrata</taxon>
        <taxon>Euteleostomi</taxon>
        <taxon>Archelosauria</taxon>
        <taxon>Archosauria</taxon>
        <taxon>Dinosauria</taxon>
        <taxon>Saurischia</taxon>
        <taxon>Theropoda</taxon>
        <taxon>Coelurosauria</taxon>
        <taxon>Aves</taxon>
        <taxon>Neognathae</taxon>
        <taxon>Neoaves</taxon>
        <taxon>Aequornithes</taxon>
        <taxon>Ciconiiformes</taxon>
        <taxon>Ciconiidae</taxon>
        <taxon>Mycteria</taxon>
    </lineage>
</organism>
<sequence length="464" mass="52883">MFQTGCFRLDIRKFFFTERVIKHWNRLPREVVESPSLEVFKGRLDEVLRDMLYIMSVTPYAQKANCILGCIKNSVASRSREVTLPLYCALMRPPLQYCVQLWRPQHKEDMELLERIASQRKQPDMEPSPTLHCQRLLRMMSLDAPKIRQSDPSGPCNRDQRHFSIYKLKLKLSANEEDKSKVIVYCSTGQPVSGPGGEQIVRPEYFSLTRSDATGQKSSLSKVTSDRTRGNGLKLCQGRFRLDIRKFFFTERVIKHWNRLPREVVESPSLEVFKGRLDEVLRDMIYQVLKADVEFARWDGYRHVLSSQVHVEKNLPGVTSWERYTVSLNEQRMLPCKELGRLTRVEKVEGKLSMLSMTPYGVESPFGQLGSAVPAVSPPNSLCPPASSLVGVVANGFYSSWRLVTSAVPQGSVLGPVLFNYFINDLDEGIECTLSKSADNTRLGRSVDLLEGRQALQRGLDRLD</sequence>